<feature type="region of interest" description="Disordered" evidence="1">
    <location>
        <begin position="217"/>
        <end position="268"/>
    </location>
</feature>
<dbReference type="EMBL" id="JAUSQZ010000001">
    <property type="protein sequence ID" value="MDP9829903.1"/>
    <property type="molecule type" value="Genomic_DNA"/>
</dbReference>
<dbReference type="Proteomes" id="UP001235712">
    <property type="component" value="Unassembled WGS sequence"/>
</dbReference>
<proteinExistence type="predicted"/>
<evidence type="ECO:0000313" key="2">
    <source>
        <dbReference type="EMBL" id="MDP9829903.1"/>
    </source>
</evidence>
<reference evidence="2 3" key="1">
    <citation type="submission" date="2023-07" db="EMBL/GenBank/DDBJ databases">
        <title>Sequencing the genomes of 1000 actinobacteria strains.</title>
        <authorList>
            <person name="Klenk H.-P."/>
        </authorList>
    </citation>
    <scope>NUCLEOTIDE SEQUENCE [LARGE SCALE GENOMIC DNA]</scope>
    <source>
        <strain evidence="2 3">DSM 44388</strain>
    </source>
</reference>
<protein>
    <submittedName>
        <fullName evidence="2">Uncharacterized protein</fullName>
    </submittedName>
</protein>
<organism evidence="2 3">
    <name type="scientific">Kineosporia succinea</name>
    <dbReference type="NCBI Taxonomy" id="84632"/>
    <lineage>
        <taxon>Bacteria</taxon>
        <taxon>Bacillati</taxon>
        <taxon>Actinomycetota</taxon>
        <taxon>Actinomycetes</taxon>
        <taxon>Kineosporiales</taxon>
        <taxon>Kineosporiaceae</taxon>
        <taxon>Kineosporia</taxon>
    </lineage>
</organism>
<feature type="region of interest" description="Disordered" evidence="1">
    <location>
        <begin position="157"/>
        <end position="183"/>
    </location>
</feature>
<name>A0ABT9PB28_9ACTN</name>
<sequence length="438" mass="44755">MPRRQKRILVGVLGGLLVLALAAVAGVVVLAGSGESADEKRERYAAPFVEAANALKEAPGLRFDDGTYDVQLTSFGDYTGTARIHSAVAPIMRTDGSLYAQLGASAVRTLLPYVSGGGARSWVSMSPGDLDTLSVDGSVPESPEAAGEAVLDAINASTSDFTPPTDGTTAAGQPNSGTGNTAVTLNGTPALMAETPAGAIYVTAASPHTLLHVPDAVFTGETGDGADAPQNPQNPQGPQNPGGSTDEVSFTRPVADRDPGPATTTFDGVTLTPLDAAQVSKVYDELAQQAGTLDDVLDAGVDLALGVPTVDCTLEKCSYKVKVTTYATAGGDDAAATSRIALTASFEVDGKKGVGACTTALTFRSDQARTIGCTTRSAAGEMKDAMADARADALVRSRALGGARVQYSVPYYGEGLVRGVAQIDVKKLVATLQDRAGR</sequence>
<evidence type="ECO:0000256" key="1">
    <source>
        <dbReference type="SAM" id="MobiDB-lite"/>
    </source>
</evidence>
<dbReference type="RefSeq" id="WP_307248570.1">
    <property type="nucleotide sequence ID" value="NZ_JAUSQZ010000001.1"/>
</dbReference>
<evidence type="ECO:0000313" key="3">
    <source>
        <dbReference type="Proteomes" id="UP001235712"/>
    </source>
</evidence>
<feature type="compositionally biased region" description="Low complexity" evidence="1">
    <location>
        <begin position="229"/>
        <end position="243"/>
    </location>
</feature>
<gene>
    <name evidence="2" type="ORF">J2S57_005652</name>
</gene>
<accession>A0ABT9PB28</accession>
<keyword evidence="3" id="KW-1185">Reference proteome</keyword>
<comment type="caution">
    <text evidence="2">The sequence shown here is derived from an EMBL/GenBank/DDBJ whole genome shotgun (WGS) entry which is preliminary data.</text>
</comment>